<dbReference type="STRING" id="697581.TCARB_0588"/>
<dbReference type="EMBL" id="CP007493">
    <property type="protein sequence ID" value="AJB41644.1"/>
    <property type="molecule type" value="Genomic_DNA"/>
</dbReference>
<evidence type="ECO:0000313" key="1">
    <source>
        <dbReference type="EMBL" id="AJB41644.1"/>
    </source>
</evidence>
<dbReference type="Gene3D" id="3.90.920.10">
    <property type="entry name" value="DNA primase, PRIM domain"/>
    <property type="match status" value="1"/>
</dbReference>
<evidence type="ECO:0000313" key="2">
    <source>
        <dbReference type="Proteomes" id="UP000266720"/>
    </source>
</evidence>
<accession>A0A3G1A8C3</accession>
<gene>
    <name evidence="1" type="ORF">TCARB_0588</name>
</gene>
<sequence length="396" mass="45806">MINEFSYLTRQEVLREMSSFLAGRWIAVHCKRKMKDGRPLLVRYWKTVPLKASSPAELLALIDRLRPLQPRAFYGTANIYSRLETREDALNYEDNVTKRTVTWDIDSTPEHWRATVEVARTIVDFLEKWGVSKSVWLKWSGRGMHVHIHENAVSQSILEKHGVMDVTWSLAQFVLENIKEKVAQINTMYGSKIKVENLMDPQRVFTAPLSLHRSLDVACIALKPGDLDSFRPEWTNPDNPVHNRDWRIFVEGEADTLAEEAVKRIGGYLKRSIKQQLVAETVTAPPVFENPSGLPLEIKLRFNEFPGSLKGRKLYLDPMKAVRLLEDILSHYVLGNISREEAISFLEATRKVTLKAQGYSQRDVEILEKLYEQAIYWLRSYSKEEIERILKNHKSS</sequence>
<dbReference type="KEGG" id="tcb:TCARB_0588"/>
<protein>
    <submittedName>
        <fullName evidence="1">Uncharacterized protein</fullName>
    </submittedName>
</protein>
<reference evidence="2" key="1">
    <citation type="book" date="2010" name="EXTREMOPHILES" publisher="0:0-0">
        <title>Complete genome sequences of ten hyperthermophilic archaea reveal their metabolic capabilities and possible ecological roles.</title>
        <editorList>
            <person name="?"/>
        </editorList>
        <authorList>
            <person name="Ravin N.V."/>
            <person name="Mardanov A.V."/>
            <person name="Bonch-Osmolovskaya E.A."/>
            <person name="Skryabin K.G."/>
        </authorList>
    </citation>
    <scope>NUCLEOTIDE SEQUENCE [LARGE SCALE GENOMIC DNA]</scope>
    <source>
        <strain evidence="2">1505</strain>
    </source>
</reference>
<proteinExistence type="predicted"/>
<dbReference type="AlphaFoldDB" id="A0A3G1A8C3"/>
<organism evidence="1 2">
    <name type="scientific">Thermofilum adornatum 1505</name>
    <dbReference type="NCBI Taxonomy" id="697581"/>
    <lineage>
        <taxon>Archaea</taxon>
        <taxon>Thermoproteota</taxon>
        <taxon>Thermoprotei</taxon>
        <taxon>Thermofilales</taxon>
        <taxon>Thermofilaceae</taxon>
        <taxon>Thermofilum</taxon>
    </lineage>
</organism>
<name>A0A3G1A8C3_9CREN</name>
<dbReference type="SUPFAM" id="SSF56747">
    <property type="entry name" value="Prim-pol domain"/>
    <property type="match status" value="1"/>
</dbReference>
<dbReference type="Proteomes" id="UP000266720">
    <property type="component" value="Chromosome"/>
</dbReference>